<gene>
    <name evidence="1" type="ORF">A3D09_00425</name>
</gene>
<dbReference type="Proteomes" id="UP000177390">
    <property type="component" value="Unassembled WGS sequence"/>
</dbReference>
<evidence type="ECO:0000313" key="2">
    <source>
        <dbReference type="Proteomes" id="UP000177390"/>
    </source>
</evidence>
<dbReference type="AlphaFoldDB" id="A0A1F5EWP5"/>
<sequence length="275" mass="31921">MQQNYPAHLYEPIRREIAVSYIRHELRKYLPNLRDESAWKVVDADVATWFGGAPFLFPVRDFWNGFYGIVMGFKLLIHLSDFITAENVVWKREMIYPRELVFTGFNPKEFGVDMVSNNVEEAIDFYTKPGNGARRVDDQAKLYKTFEKTAERVSDPIIVTQKKVEDKDQLVVYKGNARVYLAVLDGKNAIDVYVGRFADEKRQLENFWLPTSYLLELAHLARAAWREKDETTYQATVVVLKKILTFSESAKFEMKDRAVHGPSEFTKKILSDLSL</sequence>
<reference evidence="1 2" key="1">
    <citation type="journal article" date="2016" name="Nat. Commun.">
        <title>Thousands of microbial genomes shed light on interconnected biogeochemical processes in an aquifer system.</title>
        <authorList>
            <person name="Anantharaman K."/>
            <person name="Brown C.T."/>
            <person name="Hug L.A."/>
            <person name="Sharon I."/>
            <person name="Castelle C.J."/>
            <person name="Probst A.J."/>
            <person name="Thomas B.C."/>
            <person name="Singh A."/>
            <person name="Wilkins M.J."/>
            <person name="Karaoz U."/>
            <person name="Brodie E.L."/>
            <person name="Williams K.H."/>
            <person name="Hubbard S.S."/>
            <person name="Banfield J.F."/>
        </authorList>
    </citation>
    <scope>NUCLEOTIDE SEQUENCE [LARGE SCALE GENOMIC DNA]</scope>
</reference>
<dbReference type="EMBL" id="MFAH01000016">
    <property type="protein sequence ID" value="OGD71795.1"/>
    <property type="molecule type" value="Genomic_DNA"/>
</dbReference>
<accession>A0A1F5EWP5</accession>
<organism evidence="1 2">
    <name type="scientific">Candidatus Collierbacteria bacterium RIFCSPHIGHO2_02_FULL_49_10</name>
    <dbReference type="NCBI Taxonomy" id="1817723"/>
    <lineage>
        <taxon>Bacteria</taxon>
        <taxon>Candidatus Collieribacteriota</taxon>
    </lineage>
</organism>
<name>A0A1F5EWP5_9BACT</name>
<protein>
    <submittedName>
        <fullName evidence="1">Uncharacterized protein</fullName>
    </submittedName>
</protein>
<proteinExistence type="predicted"/>
<evidence type="ECO:0000313" key="1">
    <source>
        <dbReference type="EMBL" id="OGD71795.1"/>
    </source>
</evidence>
<comment type="caution">
    <text evidence="1">The sequence shown here is derived from an EMBL/GenBank/DDBJ whole genome shotgun (WGS) entry which is preliminary data.</text>
</comment>